<keyword evidence="3 6" id="KW-1133">Transmembrane helix</keyword>
<feature type="region of interest" description="Disordered" evidence="5">
    <location>
        <begin position="363"/>
        <end position="412"/>
    </location>
</feature>
<evidence type="ECO:0000259" key="7">
    <source>
        <dbReference type="Pfam" id="PF04932"/>
    </source>
</evidence>
<evidence type="ECO:0000313" key="8">
    <source>
        <dbReference type="EMBL" id="RZV10936.1"/>
    </source>
</evidence>
<keyword evidence="2 6" id="KW-0812">Transmembrane</keyword>
<evidence type="ECO:0000256" key="3">
    <source>
        <dbReference type="ARBA" id="ARBA00022989"/>
    </source>
</evidence>
<comment type="subcellular location">
    <subcellularLocation>
        <location evidence="1">Membrane</location>
        <topology evidence="1">Multi-pass membrane protein</topology>
    </subcellularLocation>
</comment>
<name>A0A482Y8U1_9EURY</name>
<evidence type="ECO:0000313" key="9">
    <source>
        <dbReference type="Proteomes" id="UP000291097"/>
    </source>
</evidence>
<reference evidence="8 9" key="1">
    <citation type="submission" date="2019-02" db="EMBL/GenBank/DDBJ databases">
        <title>Genomic Encyclopedia of Archaeal and Bacterial Type Strains, Phase II (KMG-II): from individual species to whole genera.</title>
        <authorList>
            <person name="Goeker M."/>
        </authorList>
    </citation>
    <scope>NUCLEOTIDE SEQUENCE [LARGE SCALE GENOMIC DNA]</scope>
    <source>
        <strain evidence="8 9">DSM 18328</strain>
    </source>
</reference>
<evidence type="ECO:0000256" key="5">
    <source>
        <dbReference type="SAM" id="MobiDB-lite"/>
    </source>
</evidence>
<feature type="transmembrane region" description="Helical" evidence="6">
    <location>
        <begin position="192"/>
        <end position="213"/>
    </location>
</feature>
<dbReference type="EMBL" id="SHMP01000004">
    <property type="protein sequence ID" value="RZV10936.1"/>
    <property type="molecule type" value="Genomic_DNA"/>
</dbReference>
<organism evidence="8 9">
    <name type="scientific">Natrinema hispanicum</name>
    <dbReference type="NCBI Taxonomy" id="392421"/>
    <lineage>
        <taxon>Archaea</taxon>
        <taxon>Methanobacteriati</taxon>
        <taxon>Methanobacteriota</taxon>
        <taxon>Stenosarchaea group</taxon>
        <taxon>Halobacteria</taxon>
        <taxon>Halobacteriales</taxon>
        <taxon>Natrialbaceae</taxon>
        <taxon>Natrinema</taxon>
    </lineage>
</organism>
<feature type="domain" description="O-antigen ligase-related" evidence="7">
    <location>
        <begin position="286"/>
        <end position="480"/>
    </location>
</feature>
<feature type="transmembrane region" description="Helical" evidence="6">
    <location>
        <begin position="302"/>
        <end position="319"/>
    </location>
</feature>
<evidence type="ECO:0000256" key="2">
    <source>
        <dbReference type="ARBA" id="ARBA00022692"/>
    </source>
</evidence>
<dbReference type="InterPro" id="IPR051533">
    <property type="entry name" value="WaaL-like"/>
</dbReference>
<feature type="compositionally biased region" description="Low complexity" evidence="5">
    <location>
        <begin position="378"/>
        <end position="405"/>
    </location>
</feature>
<dbReference type="Proteomes" id="UP000291097">
    <property type="component" value="Unassembled WGS sequence"/>
</dbReference>
<feature type="transmembrane region" description="Helical" evidence="6">
    <location>
        <begin position="464"/>
        <end position="492"/>
    </location>
</feature>
<feature type="transmembrane region" description="Helical" evidence="6">
    <location>
        <begin position="256"/>
        <end position="273"/>
    </location>
</feature>
<keyword evidence="4 6" id="KW-0472">Membrane</keyword>
<dbReference type="PANTHER" id="PTHR37422:SF13">
    <property type="entry name" value="LIPOPOLYSACCHARIDE BIOSYNTHESIS PROTEIN PA4999-RELATED"/>
    <property type="match status" value="1"/>
</dbReference>
<dbReference type="GO" id="GO:0016020">
    <property type="term" value="C:membrane"/>
    <property type="evidence" value="ECO:0007669"/>
    <property type="project" value="UniProtKB-SubCell"/>
</dbReference>
<feature type="transmembrane region" description="Helical" evidence="6">
    <location>
        <begin position="31"/>
        <end position="48"/>
    </location>
</feature>
<dbReference type="OrthoDB" id="214234at2157"/>
<feature type="transmembrane region" description="Helical" evidence="6">
    <location>
        <begin position="504"/>
        <end position="522"/>
    </location>
</feature>
<proteinExistence type="predicted"/>
<keyword evidence="8" id="KW-0436">Ligase</keyword>
<dbReference type="PANTHER" id="PTHR37422">
    <property type="entry name" value="TEICHURONIC ACID BIOSYNTHESIS PROTEIN TUAE"/>
    <property type="match status" value="1"/>
</dbReference>
<feature type="transmembrane region" description="Helical" evidence="6">
    <location>
        <begin position="54"/>
        <end position="71"/>
    </location>
</feature>
<gene>
    <name evidence="8" type="ORF">BDK88_2150</name>
</gene>
<evidence type="ECO:0000256" key="4">
    <source>
        <dbReference type="ARBA" id="ARBA00023136"/>
    </source>
</evidence>
<comment type="caution">
    <text evidence="8">The sequence shown here is derived from an EMBL/GenBank/DDBJ whole genome shotgun (WGS) entry which is preliminary data.</text>
</comment>
<dbReference type="GO" id="GO:0016874">
    <property type="term" value="F:ligase activity"/>
    <property type="evidence" value="ECO:0007669"/>
    <property type="project" value="UniProtKB-KW"/>
</dbReference>
<dbReference type="InterPro" id="IPR007016">
    <property type="entry name" value="O-antigen_ligase-rel_domated"/>
</dbReference>
<feature type="transmembrane region" description="Helical" evidence="6">
    <location>
        <begin position="162"/>
        <end position="185"/>
    </location>
</feature>
<feature type="transmembrane region" description="Helical" evidence="6">
    <location>
        <begin position="107"/>
        <end position="125"/>
    </location>
</feature>
<feature type="transmembrane region" description="Helical" evidence="6">
    <location>
        <begin position="280"/>
        <end position="296"/>
    </location>
</feature>
<protein>
    <submittedName>
        <fullName evidence="8">O-antigen ligase-like membrane protein</fullName>
    </submittedName>
</protein>
<feature type="transmembrane region" description="Helical" evidence="6">
    <location>
        <begin position="137"/>
        <end position="156"/>
    </location>
</feature>
<dbReference type="Pfam" id="PF04932">
    <property type="entry name" value="Wzy_C"/>
    <property type="match status" value="1"/>
</dbReference>
<dbReference type="RefSeq" id="WP_130500345.1">
    <property type="nucleotide sequence ID" value="NZ_SHMP01000004.1"/>
</dbReference>
<accession>A0A482Y8U1</accession>
<evidence type="ECO:0000256" key="1">
    <source>
        <dbReference type="ARBA" id="ARBA00004141"/>
    </source>
</evidence>
<sequence length="549" mass="58829">MNGTLSQWYRDVLGINTDLPKIITSNKALKTNFVLTFLLVFFVPAAFITSDLSPLLLIGISGLMYFLYLLATNQIVTGLGSSFFVLLTFNANIPLIASPGIGQGNLYLFDLILLPVFGVLIYWHSQTADQLSDLSRVTVATLFLFAIWSMVSAVFGAGSSTVAGVIFSLEQFRFLFILITATLYVTYTNPKCAIYPLLVAVAGHSFFAFAQAYHGTIFGLSYLGETSSYHIGSITIGPVAYQAGQHTGGFAGSSRVLVGLLILCMPILLALSLDSRRRSILGLFGASIAGILVLMADTDAGLGAFFLEAIVLVVLFGTLYRKKLFQRGVSITTLVVIVNIVLREWTRIATKIKQITIRNEREDPATTSSSELADGGESKPSNNSSEVSVEGVSNNSSNVPEPSTPKAGSGNVVDTSTLGIRLKQYNSALDIGGDYPAFGLGGNNFNIIATKYGVPDGMAIHNTFLSYLVATGIPGLLLFLTSISAAILQIVYTAYVASEFRCRLAIGILAGIAGFLAMSFWTTLYNNTTAMVTFWAICGIGIGMKTESK</sequence>
<evidence type="ECO:0000256" key="6">
    <source>
        <dbReference type="SAM" id="Phobius"/>
    </source>
</evidence>
<feature type="transmembrane region" description="Helical" evidence="6">
    <location>
        <begin position="83"/>
        <end position="101"/>
    </location>
</feature>
<dbReference type="AlphaFoldDB" id="A0A482Y8U1"/>